<gene>
    <name evidence="2" type="ORF">AGR4C_pa50026</name>
</gene>
<proteinExistence type="predicted"/>
<accession>A0A1S7SAC6</accession>
<name>A0A1S7SAC6_AGRTU</name>
<dbReference type="RefSeq" id="WP_080867549.1">
    <property type="nucleotide sequence ID" value="NZ_LT009732.1"/>
</dbReference>
<organism evidence="2 3">
    <name type="scientific">Agrobacterium tumefaciens str. Kerr 14</name>
    <dbReference type="NCBI Taxonomy" id="1183424"/>
    <lineage>
        <taxon>Bacteria</taxon>
        <taxon>Pseudomonadati</taxon>
        <taxon>Pseudomonadota</taxon>
        <taxon>Alphaproteobacteria</taxon>
        <taxon>Hyphomicrobiales</taxon>
        <taxon>Rhizobiaceae</taxon>
        <taxon>Rhizobium/Agrobacterium group</taxon>
        <taxon>Agrobacterium</taxon>
        <taxon>Agrobacterium tumefaciens complex</taxon>
    </lineage>
</organism>
<evidence type="ECO:0000313" key="3">
    <source>
        <dbReference type="Proteomes" id="UP000191897"/>
    </source>
</evidence>
<protein>
    <submittedName>
        <fullName evidence="2">Uncharacterized protein</fullName>
    </submittedName>
</protein>
<evidence type="ECO:0000256" key="1">
    <source>
        <dbReference type="SAM" id="MobiDB-lite"/>
    </source>
</evidence>
<sequence length="412" mass="47237">MNEQDWSEAFIAEKIAQMRRAVEMDPLDEQRDLAAQRAKQEKRVRIADALPGKIAALEQSLKRDVPDSFIDERIAARRTAQGEIESNQRRLPAQVDRKRVEERLRFAQEMLEVAFDSELVQRQFAFRMPRAEWDRHVSSLNLSFRERVRYEAEAEGRLLDEQALNEEEARRNAYRLGDGLHAATPATIDKYIATAKKSGIWPLPELHTGPGSRPTPPDYLESDFMSACEARSRPEPHTSPTYFPERAPVRRLQSRRPLIAPDYDADRTAGRGRTRSKGPFEKTAPARDEAILPRPFPDGKQGRRYRLLNRIRTLYERVFSRSRGLEVAPRPPTPTQNPEPAHERGAETLRAQYHPRPARGGPQKTINGSEQALRNISRGLLMEVEYPATNDARHARADMIRARARMDTGRSR</sequence>
<feature type="compositionally biased region" description="Basic and acidic residues" evidence="1">
    <location>
        <begin position="278"/>
        <end position="291"/>
    </location>
</feature>
<feature type="region of interest" description="Disordered" evidence="1">
    <location>
        <begin position="325"/>
        <end position="344"/>
    </location>
</feature>
<evidence type="ECO:0000313" key="2">
    <source>
        <dbReference type="EMBL" id="CUX65467.1"/>
    </source>
</evidence>
<dbReference type="AlphaFoldDB" id="A0A1S7SAC6"/>
<dbReference type="EMBL" id="FBWC01000036">
    <property type="protein sequence ID" value="CUX65467.1"/>
    <property type="molecule type" value="Genomic_DNA"/>
</dbReference>
<feature type="region of interest" description="Disordered" evidence="1">
    <location>
        <begin position="263"/>
        <end position="301"/>
    </location>
</feature>
<dbReference type="Proteomes" id="UP000191897">
    <property type="component" value="Unassembled WGS sequence"/>
</dbReference>
<reference evidence="2 3" key="1">
    <citation type="submission" date="2016-01" db="EMBL/GenBank/DDBJ databases">
        <authorList>
            <person name="Oliw E.H."/>
        </authorList>
    </citation>
    <scope>NUCLEOTIDE SEQUENCE [LARGE SCALE GENOMIC DNA]</scope>
    <source>
        <strain evidence="2 3">Kerr 14</strain>
    </source>
</reference>